<proteinExistence type="predicted"/>
<comment type="caution">
    <text evidence="1">The sequence shown here is derived from an EMBL/GenBank/DDBJ whole genome shotgun (WGS) entry which is preliminary data.</text>
</comment>
<protein>
    <submittedName>
        <fullName evidence="1">Uncharacterized protein</fullName>
    </submittedName>
</protein>
<dbReference type="Proteomes" id="UP000053791">
    <property type="component" value="Unassembled WGS sequence"/>
</dbReference>
<reference evidence="1 2" key="1">
    <citation type="submission" date="2015-12" db="EMBL/GenBank/DDBJ databases">
        <authorList>
            <person name="Shamseldin A."/>
            <person name="Moawad H."/>
            <person name="Abd El-Rahim W.M."/>
            <person name="Sadowsky M.J."/>
        </authorList>
    </citation>
    <scope>NUCLEOTIDE SEQUENCE [LARGE SCALE GENOMIC DNA]</scope>
    <source>
        <strain evidence="1 2">ZGT118</strain>
    </source>
</reference>
<keyword evidence="2" id="KW-1185">Reference proteome</keyword>
<gene>
    <name evidence="1" type="ORF">AVO45_18230</name>
</gene>
<accession>A0A0X3U7N6</accession>
<name>A0A0X3U7N6_9RHOB</name>
<organism evidence="1 2">
    <name type="scientific">Ruegeria marisrubri</name>
    <dbReference type="NCBI Taxonomy" id="1685379"/>
    <lineage>
        <taxon>Bacteria</taxon>
        <taxon>Pseudomonadati</taxon>
        <taxon>Pseudomonadota</taxon>
        <taxon>Alphaproteobacteria</taxon>
        <taxon>Rhodobacterales</taxon>
        <taxon>Roseobacteraceae</taxon>
        <taxon>Ruegeria</taxon>
    </lineage>
</organism>
<evidence type="ECO:0000313" key="1">
    <source>
        <dbReference type="EMBL" id="KUJ84118.1"/>
    </source>
</evidence>
<sequence>MAHADIGGSGIEAGVLDLLQRERDKSLSDREWKFRLAGYGYAIKDVKGARIVTKLPQGHELGVLPTHLD</sequence>
<evidence type="ECO:0000313" key="2">
    <source>
        <dbReference type="Proteomes" id="UP000053791"/>
    </source>
</evidence>
<dbReference type="EMBL" id="LQBQ01000005">
    <property type="protein sequence ID" value="KUJ84118.1"/>
    <property type="molecule type" value="Genomic_DNA"/>
</dbReference>
<dbReference type="OrthoDB" id="7874863at2"/>
<dbReference type="STRING" id="1685379.AVO45_18230"/>
<dbReference type="AlphaFoldDB" id="A0A0X3U7N6"/>
<dbReference type="RefSeq" id="WP_068345121.1">
    <property type="nucleotide sequence ID" value="NZ_LQBQ01000005.1"/>
</dbReference>